<dbReference type="Proteomes" id="UP000799428">
    <property type="component" value="Unassembled WGS sequence"/>
</dbReference>
<accession>A0A6G1JVN6</accession>
<evidence type="ECO:0000313" key="1">
    <source>
        <dbReference type="EMBL" id="KAF2704281.1"/>
    </source>
</evidence>
<dbReference type="EMBL" id="MU005783">
    <property type="protein sequence ID" value="KAF2704281.1"/>
    <property type="molecule type" value="Genomic_DNA"/>
</dbReference>
<reference evidence="1" key="1">
    <citation type="journal article" date="2020" name="Stud. Mycol.">
        <title>101 Dothideomycetes genomes: a test case for predicting lifestyles and emergence of pathogens.</title>
        <authorList>
            <person name="Haridas S."/>
            <person name="Albert R."/>
            <person name="Binder M."/>
            <person name="Bloem J."/>
            <person name="Labutti K."/>
            <person name="Salamov A."/>
            <person name="Andreopoulos B."/>
            <person name="Baker S."/>
            <person name="Barry K."/>
            <person name="Bills G."/>
            <person name="Bluhm B."/>
            <person name="Cannon C."/>
            <person name="Castanera R."/>
            <person name="Culley D."/>
            <person name="Daum C."/>
            <person name="Ezra D."/>
            <person name="Gonzalez J."/>
            <person name="Henrissat B."/>
            <person name="Kuo A."/>
            <person name="Liang C."/>
            <person name="Lipzen A."/>
            <person name="Lutzoni F."/>
            <person name="Magnuson J."/>
            <person name="Mondo S."/>
            <person name="Nolan M."/>
            <person name="Ohm R."/>
            <person name="Pangilinan J."/>
            <person name="Park H.-J."/>
            <person name="Ramirez L."/>
            <person name="Alfaro M."/>
            <person name="Sun H."/>
            <person name="Tritt A."/>
            <person name="Yoshinaga Y."/>
            <person name="Zwiers L.-H."/>
            <person name="Turgeon B."/>
            <person name="Goodwin S."/>
            <person name="Spatafora J."/>
            <person name="Crous P."/>
            <person name="Grigoriev I."/>
        </authorList>
    </citation>
    <scope>NUCLEOTIDE SEQUENCE</scope>
    <source>
        <strain evidence="1">CBS 279.74</strain>
    </source>
</reference>
<dbReference type="AlphaFoldDB" id="A0A6G1JVN6"/>
<organism evidence="1 2">
    <name type="scientific">Pleomassaria siparia CBS 279.74</name>
    <dbReference type="NCBI Taxonomy" id="1314801"/>
    <lineage>
        <taxon>Eukaryota</taxon>
        <taxon>Fungi</taxon>
        <taxon>Dikarya</taxon>
        <taxon>Ascomycota</taxon>
        <taxon>Pezizomycotina</taxon>
        <taxon>Dothideomycetes</taxon>
        <taxon>Pleosporomycetidae</taxon>
        <taxon>Pleosporales</taxon>
        <taxon>Pleomassariaceae</taxon>
        <taxon>Pleomassaria</taxon>
    </lineage>
</organism>
<sequence length="59" mass="6742">MSSRRMTSCLVRSSTFNDYPSVRKCVLQDQVHTPHPADNISACGLIRNDKKRSFSQEEI</sequence>
<proteinExistence type="predicted"/>
<name>A0A6G1JVN6_9PLEO</name>
<protein>
    <submittedName>
        <fullName evidence="1">Uncharacterized protein</fullName>
    </submittedName>
</protein>
<evidence type="ECO:0000313" key="2">
    <source>
        <dbReference type="Proteomes" id="UP000799428"/>
    </source>
</evidence>
<gene>
    <name evidence="1" type="ORF">K504DRAFT_462849</name>
</gene>
<keyword evidence="2" id="KW-1185">Reference proteome</keyword>